<feature type="transmembrane region" description="Helical" evidence="1">
    <location>
        <begin position="189"/>
        <end position="205"/>
    </location>
</feature>
<dbReference type="RefSeq" id="WP_058475036.1">
    <property type="nucleotide sequence ID" value="NZ_CAAAIL010000023.1"/>
</dbReference>
<feature type="transmembrane region" description="Helical" evidence="1">
    <location>
        <begin position="22"/>
        <end position="40"/>
    </location>
</feature>
<keyword evidence="1 3" id="KW-0812">Transmembrane</keyword>
<feature type="transmembrane region" description="Helical" evidence="1">
    <location>
        <begin position="239"/>
        <end position="256"/>
    </location>
</feature>
<dbReference type="OrthoDB" id="176190at2"/>
<keyword evidence="4" id="KW-1185">Reference proteome</keyword>
<dbReference type="Proteomes" id="UP000054639">
    <property type="component" value="Unassembled WGS sequence"/>
</dbReference>
<feature type="transmembrane region" description="Helical" evidence="1">
    <location>
        <begin position="139"/>
        <end position="155"/>
    </location>
</feature>
<feature type="transmembrane region" description="Helical" evidence="1">
    <location>
        <begin position="263"/>
        <end position="279"/>
    </location>
</feature>
<reference evidence="3 5" key="2">
    <citation type="submission" date="2018-06" db="EMBL/GenBank/DDBJ databases">
        <authorList>
            <consortium name="Pathogen Informatics"/>
            <person name="Doyle S."/>
        </authorList>
    </citation>
    <scope>NUCLEOTIDE SEQUENCE [LARGE SCALE GENOMIC DNA]</scope>
    <source>
        <strain evidence="3 5">NCTC12376</strain>
    </source>
</reference>
<dbReference type="EMBL" id="LNYR01000042">
    <property type="protein sequence ID" value="KTD44501.1"/>
    <property type="molecule type" value="Genomic_DNA"/>
</dbReference>
<feature type="transmembrane region" description="Helical" evidence="1">
    <location>
        <begin position="285"/>
        <end position="303"/>
    </location>
</feature>
<name>A0A378KS48_9GAMM</name>
<dbReference type="AlphaFoldDB" id="A0A378KS48"/>
<organism evidence="3 5">
    <name type="scientific">Legionella quateirensis</name>
    <dbReference type="NCBI Taxonomy" id="45072"/>
    <lineage>
        <taxon>Bacteria</taxon>
        <taxon>Pseudomonadati</taxon>
        <taxon>Pseudomonadota</taxon>
        <taxon>Gammaproteobacteria</taxon>
        <taxon>Legionellales</taxon>
        <taxon>Legionellaceae</taxon>
        <taxon>Legionella</taxon>
    </lineage>
</organism>
<feature type="transmembrane region" description="Helical" evidence="1">
    <location>
        <begin position="91"/>
        <end position="110"/>
    </location>
</feature>
<accession>A0A378KS48</accession>
<evidence type="ECO:0000256" key="1">
    <source>
        <dbReference type="SAM" id="Phobius"/>
    </source>
</evidence>
<evidence type="ECO:0000313" key="4">
    <source>
        <dbReference type="Proteomes" id="UP000054639"/>
    </source>
</evidence>
<dbReference type="EMBL" id="UGOW01000001">
    <property type="protein sequence ID" value="STY16989.1"/>
    <property type="molecule type" value="Genomic_DNA"/>
</dbReference>
<reference evidence="2 4" key="1">
    <citation type="submission" date="2015-11" db="EMBL/GenBank/DDBJ databases">
        <title>Genomic analysis of 38 Legionella species identifies large and diverse effector repertoires.</title>
        <authorList>
            <person name="Burstein D."/>
            <person name="Amaro F."/>
            <person name="Zusman T."/>
            <person name="Lifshitz Z."/>
            <person name="Cohen O."/>
            <person name="Gilbert J.A."/>
            <person name="Pupko T."/>
            <person name="Shuman H.A."/>
            <person name="Segal G."/>
        </authorList>
    </citation>
    <scope>NUCLEOTIDE SEQUENCE [LARGE SCALE GENOMIC DNA]</scope>
    <source>
        <strain evidence="2 4">ATCC 49507</strain>
    </source>
</reference>
<dbReference type="STRING" id="45072.Lqua_2905"/>
<evidence type="ECO:0000313" key="2">
    <source>
        <dbReference type="EMBL" id="KTD44501.1"/>
    </source>
</evidence>
<feature type="transmembrane region" description="Helical" evidence="1">
    <location>
        <begin position="315"/>
        <end position="332"/>
    </location>
</feature>
<keyword evidence="1" id="KW-1133">Transmembrane helix</keyword>
<evidence type="ECO:0000313" key="3">
    <source>
        <dbReference type="EMBL" id="STY16989.1"/>
    </source>
</evidence>
<keyword evidence="1" id="KW-0472">Membrane</keyword>
<feature type="transmembrane region" description="Helical" evidence="1">
    <location>
        <begin position="212"/>
        <end position="233"/>
    </location>
</feature>
<proteinExistence type="predicted"/>
<gene>
    <name evidence="2" type="ORF">Lqua_2905</name>
    <name evidence="3" type="ORF">NCTC12376_00783</name>
</gene>
<dbReference type="Proteomes" id="UP000254230">
    <property type="component" value="Unassembled WGS sequence"/>
</dbReference>
<evidence type="ECO:0000313" key="5">
    <source>
        <dbReference type="Proteomes" id="UP000254230"/>
    </source>
</evidence>
<protein>
    <submittedName>
        <fullName evidence="3">Transmembrane protein</fullName>
    </submittedName>
</protein>
<sequence>MLLTNNTKDGIELSSLHYLMDWFIKLALLIILLLVIVPFSPKMPAPGLDASWALGLNQAVAQGLSFGKEIIFTLGPYSSIYTKFYHPSTDLMMMGGSIYLALSFWLSIMLLMQGIKWRWSLAFAVLIFGMIYARDSLFFSYPLIISLVCFKNLGSHTITPYSDKNKYLLLSLLFAPLGLLALIKGSLLVISGVVSILCSLFFALHQQKNMSAICLLSPLISVILFWTIAGQSILHLPSYVINSILLASGFTEAMAVDGDNKEITLYLISSVLILFAIIGQKQTSALTRIFYFSIFIIFLFLSFKAGFTRHFGHSFIPGTSILIAALLLPFLFHSKWVIPALVFSIYTTSYIDGQHTKISLLNNFISTYSASWYGLKNRVKDPQWVKENYQVSMSYLHNQFPFPALAGTTDIYSYDQSYLFATETNWSPRPIFQSYSVFTPLMAEKNKNHLLNPHSPDNIIFKIQAIDERIPSLDDGASWPDLLNNYHPVQLINDFLILKKNGTTHITEPPQLVNREQHVFGDIVQVPESNQPIFAEITIKPTLWGVLATVFFKPHQLEVTIELNNGTKRQFRIIANMAQSGFLISPLIEETAEFGLLYSHNHFLDNKKVKSITLSSSQKHSKQWDKEYTILFKRINNVPHQI</sequence>